<dbReference type="Proteomes" id="UP000727857">
    <property type="component" value="Unassembled WGS sequence"/>
</dbReference>
<dbReference type="InterPro" id="IPR011127">
    <property type="entry name" value="Dala_Dala_lig_N"/>
</dbReference>
<dbReference type="AlphaFoldDB" id="A0A940IDA8"/>
<feature type="binding site" evidence="11">
    <location>
        <begin position="211"/>
        <end position="219"/>
    </location>
    <ligand>
        <name>ATP</name>
        <dbReference type="ChEBI" id="CHEBI:30616"/>
    </ligand>
</feature>
<evidence type="ECO:0000256" key="12">
    <source>
        <dbReference type="PIRSR" id="PIRSR039102-3"/>
    </source>
</evidence>
<reference evidence="15" key="1">
    <citation type="submission" date="2020-10" db="EMBL/GenBank/DDBJ databases">
        <authorList>
            <person name="Gilroy R."/>
        </authorList>
    </citation>
    <scope>NUCLEOTIDE SEQUENCE</scope>
    <source>
        <strain evidence="15">517</strain>
    </source>
</reference>
<comment type="similarity">
    <text evidence="2 10">Belongs to the D-alanine--D-alanine ligase family.</text>
</comment>
<comment type="catalytic activity">
    <reaction evidence="10">
        <text>2 D-alanine + ATP = D-alanyl-D-alanine + ADP + phosphate + H(+)</text>
        <dbReference type="Rhea" id="RHEA:11224"/>
        <dbReference type="ChEBI" id="CHEBI:15378"/>
        <dbReference type="ChEBI" id="CHEBI:30616"/>
        <dbReference type="ChEBI" id="CHEBI:43474"/>
        <dbReference type="ChEBI" id="CHEBI:57416"/>
        <dbReference type="ChEBI" id="CHEBI:57822"/>
        <dbReference type="ChEBI" id="CHEBI:456216"/>
        <dbReference type="EC" id="6.3.2.4"/>
    </reaction>
</comment>
<evidence type="ECO:0000256" key="2">
    <source>
        <dbReference type="ARBA" id="ARBA00010871"/>
    </source>
</evidence>
<evidence type="ECO:0000256" key="11">
    <source>
        <dbReference type="PIRSR" id="PIRSR039102-2"/>
    </source>
</evidence>
<name>A0A940IDA8_9FIRM</name>
<dbReference type="PIRSF" id="PIRSF039102">
    <property type="entry name" value="Ddl/VanB"/>
    <property type="match status" value="1"/>
</dbReference>
<evidence type="ECO:0000256" key="5">
    <source>
        <dbReference type="ARBA" id="ARBA00022741"/>
    </source>
</evidence>
<evidence type="ECO:0000256" key="10">
    <source>
        <dbReference type="HAMAP-Rule" id="MF_00047"/>
    </source>
</evidence>
<dbReference type="Pfam" id="PF07478">
    <property type="entry name" value="Dala_Dala_lig_C"/>
    <property type="match status" value="1"/>
</dbReference>
<dbReference type="GO" id="GO:0009252">
    <property type="term" value="P:peptidoglycan biosynthetic process"/>
    <property type="evidence" value="ECO:0007669"/>
    <property type="project" value="UniProtKB-UniRule"/>
</dbReference>
<dbReference type="GO" id="GO:0046872">
    <property type="term" value="F:metal ion binding"/>
    <property type="evidence" value="ECO:0007669"/>
    <property type="project" value="UniProtKB-KW"/>
</dbReference>
<dbReference type="InterPro" id="IPR013815">
    <property type="entry name" value="ATP_grasp_subdomain_1"/>
</dbReference>
<comment type="function">
    <text evidence="10">Cell wall formation.</text>
</comment>
<dbReference type="InterPro" id="IPR005905">
    <property type="entry name" value="D_ala_D_ala"/>
</dbReference>
<comment type="subcellular location">
    <subcellularLocation>
        <location evidence="1 10">Cytoplasm</location>
    </subcellularLocation>
</comment>
<feature type="binding site" evidence="11">
    <location>
        <begin position="181"/>
        <end position="182"/>
    </location>
    <ligand>
        <name>ATP</name>
        <dbReference type="ChEBI" id="CHEBI:30616"/>
    </ligand>
</feature>
<dbReference type="PANTHER" id="PTHR23132:SF23">
    <property type="entry name" value="D-ALANINE--D-ALANINE LIGASE B"/>
    <property type="match status" value="1"/>
</dbReference>
<keyword evidence="9 10" id="KW-0961">Cell wall biogenesis/degradation</keyword>
<dbReference type="InterPro" id="IPR016185">
    <property type="entry name" value="PreATP-grasp_dom_sf"/>
</dbReference>
<dbReference type="GO" id="GO:0005737">
    <property type="term" value="C:cytoplasm"/>
    <property type="evidence" value="ECO:0007669"/>
    <property type="project" value="UniProtKB-SubCell"/>
</dbReference>
<evidence type="ECO:0000313" key="16">
    <source>
        <dbReference type="Proteomes" id="UP000727857"/>
    </source>
</evidence>
<evidence type="ECO:0000256" key="6">
    <source>
        <dbReference type="ARBA" id="ARBA00022840"/>
    </source>
</evidence>
<dbReference type="GO" id="GO:0008716">
    <property type="term" value="F:D-alanine-D-alanine ligase activity"/>
    <property type="evidence" value="ECO:0007669"/>
    <property type="project" value="UniProtKB-UniRule"/>
</dbReference>
<dbReference type="Gene3D" id="3.30.1490.20">
    <property type="entry name" value="ATP-grasp fold, A domain"/>
    <property type="match status" value="1"/>
</dbReference>
<proteinExistence type="inferred from homology"/>
<organism evidence="15 16">
    <name type="scientific">Candidatus Stercoripulliclostridium pullicola</name>
    <dbReference type="NCBI Taxonomy" id="2840953"/>
    <lineage>
        <taxon>Bacteria</taxon>
        <taxon>Bacillati</taxon>
        <taxon>Bacillota</taxon>
        <taxon>Clostridia</taxon>
        <taxon>Eubacteriales</taxon>
        <taxon>Candidatus Stercoripulliclostridium</taxon>
    </lineage>
</organism>
<gene>
    <name evidence="10" type="primary">ddl</name>
    <name evidence="15" type="ORF">IAB16_03895</name>
</gene>
<dbReference type="InterPro" id="IPR011761">
    <property type="entry name" value="ATP-grasp"/>
</dbReference>
<evidence type="ECO:0000256" key="3">
    <source>
        <dbReference type="ARBA" id="ARBA00022490"/>
    </source>
</evidence>
<dbReference type="Gene3D" id="3.30.470.20">
    <property type="entry name" value="ATP-grasp fold, B domain"/>
    <property type="match status" value="1"/>
</dbReference>
<evidence type="ECO:0000256" key="7">
    <source>
        <dbReference type="ARBA" id="ARBA00022960"/>
    </source>
</evidence>
<feature type="binding site" evidence="12">
    <location>
        <position position="298"/>
    </location>
    <ligand>
        <name>Mg(2+)</name>
        <dbReference type="ChEBI" id="CHEBI:18420"/>
        <label>1</label>
    </ligand>
</feature>
<feature type="domain" description="ATP-grasp" evidence="14">
    <location>
        <begin position="137"/>
        <end position="340"/>
    </location>
</feature>
<feature type="binding site" evidence="12">
    <location>
        <position position="310"/>
    </location>
    <ligand>
        <name>Mg(2+)</name>
        <dbReference type="ChEBI" id="CHEBI:18420"/>
        <label>2</label>
    </ligand>
</feature>
<feature type="binding site" evidence="11">
    <location>
        <begin position="173"/>
        <end position="175"/>
    </location>
    <ligand>
        <name>ATP</name>
        <dbReference type="ChEBI" id="CHEBI:30616"/>
    </ligand>
</feature>
<dbReference type="SUPFAM" id="SSF52440">
    <property type="entry name" value="PreATP-grasp domain"/>
    <property type="match status" value="1"/>
</dbReference>
<evidence type="ECO:0000256" key="8">
    <source>
        <dbReference type="ARBA" id="ARBA00022984"/>
    </source>
</evidence>
<keyword evidence="5 11" id="KW-0547">Nucleotide-binding</keyword>
<evidence type="ECO:0000259" key="14">
    <source>
        <dbReference type="PROSITE" id="PS50975"/>
    </source>
</evidence>
<dbReference type="InterPro" id="IPR011095">
    <property type="entry name" value="Dala_Dala_lig_C"/>
</dbReference>
<feature type="binding site" evidence="12">
    <location>
        <position position="310"/>
    </location>
    <ligand>
        <name>Mg(2+)</name>
        <dbReference type="ChEBI" id="CHEBI:18420"/>
        <label>1</label>
    </ligand>
</feature>
<feature type="binding site" evidence="12">
    <location>
        <position position="312"/>
    </location>
    <ligand>
        <name>Mg(2+)</name>
        <dbReference type="ChEBI" id="CHEBI:18420"/>
        <label>2</label>
    </ligand>
</feature>
<dbReference type="HAMAP" id="MF_00047">
    <property type="entry name" value="Dala_Dala_lig"/>
    <property type="match status" value="1"/>
</dbReference>
<dbReference type="Pfam" id="PF01820">
    <property type="entry name" value="Dala_Dala_lig_N"/>
    <property type="match status" value="1"/>
</dbReference>
<reference evidence="15" key="2">
    <citation type="journal article" date="2021" name="PeerJ">
        <title>Extensive microbial diversity within the chicken gut microbiome revealed by metagenomics and culture.</title>
        <authorList>
            <person name="Gilroy R."/>
            <person name="Ravi A."/>
            <person name="Getino M."/>
            <person name="Pursley I."/>
            <person name="Horton D.L."/>
            <person name="Alikhan N.F."/>
            <person name="Baker D."/>
            <person name="Gharbi K."/>
            <person name="Hall N."/>
            <person name="Watson M."/>
            <person name="Adriaenssens E.M."/>
            <person name="Foster-Nyarko E."/>
            <person name="Jarju S."/>
            <person name="Secka A."/>
            <person name="Antonio M."/>
            <person name="Oren A."/>
            <person name="Chaudhuri R.R."/>
            <person name="La Ragione R."/>
            <person name="Hildebrand F."/>
            <person name="Pallen M.J."/>
        </authorList>
    </citation>
    <scope>NUCLEOTIDE SEQUENCE</scope>
    <source>
        <strain evidence="15">517</strain>
    </source>
</reference>
<feature type="binding site" evidence="11">
    <location>
        <begin position="309"/>
        <end position="310"/>
    </location>
    <ligand>
        <name>ATP</name>
        <dbReference type="ChEBI" id="CHEBI:30616"/>
    </ligand>
</feature>
<dbReference type="GO" id="GO:0005524">
    <property type="term" value="F:ATP binding"/>
    <property type="evidence" value="ECO:0007669"/>
    <property type="project" value="UniProtKB-UniRule"/>
</dbReference>
<dbReference type="GO" id="GO:0008360">
    <property type="term" value="P:regulation of cell shape"/>
    <property type="evidence" value="ECO:0007669"/>
    <property type="project" value="UniProtKB-KW"/>
</dbReference>
<evidence type="ECO:0000256" key="9">
    <source>
        <dbReference type="ARBA" id="ARBA00023316"/>
    </source>
</evidence>
<comment type="pathway">
    <text evidence="10">Cell wall biogenesis; peptidoglycan biosynthesis.</text>
</comment>
<evidence type="ECO:0000256" key="1">
    <source>
        <dbReference type="ARBA" id="ARBA00004496"/>
    </source>
</evidence>
<feature type="binding site" evidence="11">
    <location>
        <position position="133"/>
    </location>
    <ligand>
        <name>ATP</name>
        <dbReference type="ChEBI" id="CHEBI:30616"/>
    </ligand>
</feature>
<dbReference type="GO" id="GO:0071555">
    <property type="term" value="P:cell wall organization"/>
    <property type="evidence" value="ECO:0007669"/>
    <property type="project" value="UniProtKB-KW"/>
</dbReference>
<keyword evidence="6 13" id="KW-0067">ATP-binding</keyword>
<dbReference type="PANTHER" id="PTHR23132">
    <property type="entry name" value="D-ALANINE--D-ALANINE LIGASE"/>
    <property type="match status" value="1"/>
</dbReference>
<dbReference type="EC" id="6.3.2.4" evidence="10"/>
<evidence type="ECO:0000256" key="13">
    <source>
        <dbReference type="PROSITE-ProRule" id="PRU00409"/>
    </source>
</evidence>
<evidence type="ECO:0000313" key="15">
    <source>
        <dbReference type="EMBL" id="MBO8424138.1"/>
    </source>
</evidence>
<comment type="caution">
    <text evidence="15">The sequence shown here is derived from an EMBL/GenBank/DDBJ whole genome shotgun (WGS) entry which is preliminary data.</text>
</comment>
<comment type="cofactor">
    <cofactor evidence="12">
        <name>Mg(2+)</name>
        <dbReference type="ChEBI" id="CHEBI:18420"/>
    </cofactor>
    <cofactor evidence="12">
        <name>Mn(2+)</name>
        <dbReference type="ChEBI" id="CHEBI:29035"/>
    </cofactor>
    <text evidence="12">Binds 2 magnesium or manganese ions per subunit.</text>
</comment>
<dbReference type="PROSITE" id="PS00844">
    <property type="entry name" value="DALA_DALA_LIGASE_2"/>
    <property type="match status" value="1"/>
</dbReference>
<dbReference type="SUPFAM" id="SSF56059">
    <property type="entry name" value="Glutathione synthetase ATP-binding domain-like"/>
    <property type="match status" value="1"/>
</dbReference>
<evidence type="ECO:0000256" key="4">
    <source>
        <dbReference type="ARBA" id="ARBA00022598"/>
    </source>
</evidence>
<keyword evidence="7 10" id="KW-0133">Cell shape</keyword>
<dbReference type="EMBL" id="JADINF010000098">
    <property type="protein sequence ID" value="MBO8424138.1"/>
    <property type="molecule type" value="Genomic_DNA"/>
</dbReference>
<dbReference type="PROSITE" id="PS00843">
    <property type="entry name" value="DALA_DALA_LIGASE_1"/>
    <property type="match status" value="1"/>
</dbReference>
<keyword evidence="12" id="KW-0464">Manganese</keyword>
<dbReference type="PROSITE" id="PS50975">
    <property type="entry name" value="ATP_GRASP"/>
    <property type="match status" value="1"/>
</dbReference>
<sequence>MLKVGAFFGGDSSEHDISVITALEAIAAMPSAGVKCIPVYMRDGKWYTGGKLVNVKSYMPFEAEKHEEVFLKGGVLYKIKRGGRAKAWEKLDCALILAHGGSGEDGGLQGLMEINRLPYTSSGVCASAVCMDKFIAKNFLAEAGFPVLEGVKIPREYDEKALENAEKIGYPLFVKPNSQGSSIGAGIARDRRELEEKLALAHEFDEFALVERCVTEAEEYNVGVFRCGKDLLVSEPERPVRASEFLTFDDKYMLRGGGMSGSEREFPAKVGEKTRTELKRIAGEAYEAVGADGVVRVDFISDRGKLYLNEINTVPGSLAHYLFPEYGYTELLSLLIENALRKGVKSEKIYFTDVLNRGKGKGG</sequence>
<accession>A0A940IDA8</accession>
<keyword evidence="8 10" id="KW-0573">Peptidoglycan synthesis</keyword>
<dbReference type="Gene3D" id="3.40.50.20">
    <property type="match status" value="1"/>
</dbReference>
<keyword evidence="12" id="KW-0479">Metal-binding</keyword>
<dbReference type="InterPro" id="IPR000291">
    <property type="entry name" value="D-Ala_lig_Van_CS"/>
</dbReference>
<protein>
    <recommendedName>
        <fullName evidence="10">D-alanine--D-alanine ligase</fullName>
        <ecNumber evidence="10">6.3.2.4</ecNumber>
    </recommendedName>
    <alternativeName>
        <fullName evidence="10">D-Ala-D-Ala ligase</fullName>
    </alternativeName>
    <alternativeName>
        <fullName evidence="10">D-alanylalanine synthetase</fullName>
    </alternativeName>
</protein>
<keyword evidence="4 10" id="KW-0436">Ligase</keyword>
<keyword evidence="3 10" id="KW-0963">Cytoplasm</keyword>
<keyword evidence="12" id="KW-0460">Magnesium</keyword>